<organism evidence="7 8">
    <name type="scientific">Petromyzon marinus</name>
    <name type="common">Sea lamprey</name>
    <dbReference type="NCBI Taxonomy" id="7757"/>
    <lineage>
        <taxon>Eukaryota</taxon>
        <taxon>Metazoa</taxon>
        <taxon>Chordata</taxon>
        <taxon>Craniata</taxon>
        <taxon>Vertebrata</taxon>
        <taxon>Cyclostomata</taxon>
        <taxon>Hyperoartia</taxon>
        <taxon>Petromyzontiformes</taxon>
        <taxon>Petromyzontidae</taxon>
        <taxon>Petromyzon</taxon>
    </lineage>
</organism>
<evidence type="ECO:0000256" key="5">
    <source>
        <dbReference type="SAM" id="MobiDB-lite"/>
    </source>
</evidence>
<dbReference type="RefSeq" id="XP_032832270.1">
    <property type="nucleotide sequence ID" value="XM_032976379.1"/>
</dbReference>
<feature type="compositionally biased region" description="Gly residues" evidence="5">
    <location>
        <begin position="207"/>
        <end position="218"/>
    </location>
</feature>
<feature type="region of interest" description="Disordered" evidence="5">
    <location>
        <begin position="174"/>
        <end position="221"/>
    </location>
</feature>
<evidence type="ECO:0000313" key="7">
    <source>
        <dbReference type="Proteomes" id="UP001318040"/>
    </source>
</evidence>
<dbReference type="PANTHER" id="PTHR20922:SF13">
    <property type="entry name" value="DNL-TYPE ZINC FINGER PROTEIN"/>
    <property type="match status" value="1"/>
</dbReference>
<dbReference type="GO" id="GO:0008270">
    <property type="term" value="F:zinc ion binding"/>
    <property type="evidence" value="ECO:0007669"/>
    <property type="project" value="UniProtKB-KW"/>
</dbReference>
<keyword evidence="1" id="KW-0479">Metal-binding</keyword>
<evidence type="ECO:0000259" key="6">
    <source>
        <dbReference type="PROSITE" id="PS51501"/>
    </source>
</evidence>
<evidence type="ECO:0000313" key="8">
    <source>
        <dbReference type="RefSeq" id="XP_032832270.1"/>
    </source>
</evidence>
<name>A0AAJ7U9J8_PETMA</name>
<accession>A0AAJ7U9J8</accession>
<evidence type="ECO:0000256" key="3">
    <source>
        <dbReference type="ARBA" id="ARBA00022833"/>
    </source>
</evidence>
<evidence type="ECO:0000256" key="4">
    <source>
        <dbReference type="PROSITE-ProRule" id="PRU00834"/>
    </source>
</evidence>
<evidence type="ECO:0000256" key="1">
    <source>
        <dbReference type="ARBA" id="ARBA00022723"/>
    </source>
</evidence>
<dbReference type="InterPro" id="IPR007853">
    <property type="entry name" value="Znf_DNL-typ"/>
</dbReference>
<evidence type="ECO:0000256" key="2">
    <source>
        <dbReference type="ARBA" id="ARBA00022771"/>
    </source>
</evidence>
<dbReference type="CTD" id="728489"/>
<keyword evidence="3" id="KW-0862">Zinc</keyword>
<dbReference type="KEGG" id="pmrn:116955356"/>
<keyword evidence="7" id="KW-1185">Reference proteome</keyword>
<dbReference type="GO" id="GO:0050821">
    <property type="term" value="P:protein stabilization"/>
    <property type="evidence" value="ECO:0007669"/>
    <property type="project" value="TreeGrafter"/>
</dbReference>
<feature type="domain" description="DNL-type" evidence="6">
    <location>
        <begin position="92"/>
        <end position="189"/>
    </location>
</feature>
<dbReference type="InterPro" id="IPR024158">
    <property type="entry name" value="Mt_import_TIM15"/>
</dbReference>
<dbReference type="GO" id="GO:0030150">
    <property type="term" value="P:protein import into mitochondrial matrix"/>
    <property type="evidence" value="ECO:0007669"/>
    <property type="project" value="TreeGrafter"/>
</dbReference>
<dbReference type="GO" id="GO:0005739">
    <property type="term" value="C:mitochondrion"/>
    <property type="evidence" value="ECO:0007669"/>
    <property type="project" value="TreeGrafter"/>
</dbReference>
<dbReference type="GO" id="GO:0051087">
    <property type="term" value="F:protein-folding chaperone binding"/>
    <property type="evidence" value="ECO:0007669"/>
    <property type="project" value="TreeGrafter"/>
</dbReference>
<dbReference type="GO" id="GO:0006457">
    <property type="term" value="P:protein folding"/>
    <property type="evidence" value="ECO:0007669"/>
    <property type="project" value="TreeGrafter"/>
</dbReference>
<proteinExistence type="predicted"/>
<dbReference type="Pfam" id="PF05180">
    <property type="entry name" value="zf-DNL"/>
    <property type="match status" value="1"/>
</dbReference>
<feature type="compositionally biased region" description="Low complexity" evidence="5">
    <location>
        <begin position="287"/>
        <end position="297"/>
    </location>
</feature>
<sequence length="318" mass="31641">MRGLVAAATRLAAGVGRKIRASRPGLATPPGVRGSEGLQGPLAAAHRALASWPTLRPSLAPPAPAGHQRAWRGLCSGADADPAGAATALGAVKQPHYQLVFTCKVCSTRTAKRISKAAYHSGVVIVTCPGCGNHHIIADNLRWFSDLEGKRNIEEILAARGELVRRVPTEDATDFAAVPGGEGAGPGREGPEVEGAGSAVEPEVEGPGSGMEGAGSGVEGAWPLVESGMEGAASGMEGAWPKVEPGMEGAGSEMEEAVSGGESLGVTGPRDGGSRGVTTRQGGSVGAVGRAVVPASPGRGGVGAQDPGVRGPGRAEGG</sequence>
<dbReference type="PROSITE" id="PS51501">
    <property type="entry name" value="ZF_DNL"/>
    <property type="match status" value="1"/>
</dbReference>
<feature type="region of interest" description="Disordered" evidence="5">
    <location>
        <begin position="260"/>
        <end position="318"/>
    </location>
</feature>
<keyword evidence="2 4" id="KW-0863">Zinc-finger</keyword>
<dbReference type="Proteomes" id="UP001318040">
    <property type="component" value="Chromosome 59"/>
</dbReference>
<gene>
    <name evidence="8" type="primary">DNLZ</name>
</gene>
<dbReference type="PANTHER" id="PTHR20922">
    <property type="entry name" value="DNL-TYPE ZINC FINGER PROTEIN"/>
    <property type="match status" value="1"/>
</dbReference>
<protein>
    <submittedName>
        <fullName evidence="8">DNL-type zinc finger protein</fullName>
    </submittedName>
</protein>
<reference evidence="8" key="1">
    <citation type="submission" date="2025-08" db="UniProtKB">
        <authorList>
            <consortium name="RefSeq"/>
        </authorList>
    </citation>
    <scope>IDENTIFICATION</scope>
    <source>
        <tissue evidence="8">Sperm</tissue>
    </source>
</reference>
<dbReference type="AlphaFoldDB" id="A0AAJ7U9J8"/>